<dbReference type="PANTHER" id="PTHR30383:SF29">
    <property type="entry name" value="SGNH HYDROLASE-TYPE ESTERASE DOMAIN-CONTAINING PROTEIN"/>
    <property type="match status" value="1"/>
</dbReference>
<proteinExistence type="predicted"/>
<keyword evidence="3" id="KW-1185">Reference proteome</keyword>
<evidence type="ECO:0000313" key="3">
    <source>
        <dbReference type="Proteomes" id="UP000256486"/>
    </source>
</evidence>
<dbReference type="Gene3D" id="3.40.50.1110">
    <property type="entry name" value="SGNH hydrolase"/>
    <property type="match status" value="1"/>
</dbReference>
<dbReference type="SUPFAM" id="SSF52266">
    <property type="entry name" value="SGNH hydrolase"/>
    <property type="match status" value="2"/>
</dbReference>
<dbReference type="Proteomes" id="UP000256486">
    <property type="component" value="Unassembled WGS sequence"/>
</dbReference>
<gene>
    <name evidence="2" type="ORF">B7R54_00135</name>
</gene>
<dbReference type="AlphaFoldDB" id="A0A3E0VM13"/>
<dbReference type="CDD" id="cd00229">
    <property type="entry name" value="SGNH_hydrolase"/>
    <property type="match status" value="1"/>
</dbReference>
<dbReference type="InterPro" id="IPR036514">
    <property type="entry name" value="SGNH_hydro_sf"/>
</dbReference>
<dbReference type="EMBL" id="NBWZ01000001">
    <property type="protein sequence ID" value="RFA11014.1"/>
    <property type="molecule type" value="Genomic_DNA"/>
</dbReference>
<sequence>MGPAQAALAAPAVLPQFTYGPNDKLASFYAQRNLAGSQKCTILMLGDSITEGQGATALQKGYPAQVRDILRQSYSSGAVGGLDYIAARHQTTVAQNKQMPPEAGFDFSGTPVNGTQYGVGRRCVPLTAAAGVGSLPAAVFTSFKLAWRSQSVGSQIKVRVDGAAWITVTADNVGDRTYTSASYAPTSHLIEVTYGVGTAFVEGVWLFNGDENKGIHVVEGAQSGSATWQFSIASSGVSTWIDSIDRFSPSLVTMAWGTNDISSKTPAQIYTDTKNVINLLRTHTAAPILLTPPFQRATDGTNCTWAQLRTTLQSVAAADPTVDYFDFGAYIPKLAGPGGSDPDHWLYDTIHPNDAGYHEMGRVLSAKLSAVPA</sequence>
<evidence type="ECO:0000313" key="2">
    <source>
        <dbReference type="EMBL" id="RFA11014.1"/>
    </source>
</evidence>
<evidence type="ECO:0000259" key="1">
    <source>
        <dbReference type="Pfam" id="PF13472"/>
    </source>
</evidence>
<dbReference type="InterPro" id="IPR013830">
    <property type="entry name" value="SGNH_hydro"/>
</dbReference>
<name>A0A3E0VM13_9MICO</name>
<comment type="caution">
    <text evidence="2">The sequence shown here is derived from an EMBL/GenBank/DDBJ whole genome shotgun (WGS) entry which is preliminary data.</text>
</comment>
<accession>A0A3E0VM13</accession>
<dbReference type="InterPro" id="IPR051532">
    <property type="entry name" value="Ester_Hydrolysis_Enzymes"/>
</dbReference>
<reference evidence="2 3" key="1">
    <citation type="submission" date="2017-04" db="EMBL/GenBank/DDBJ databases">
        <title>Comparative genome analysis of Subtercola boreus.</title>
        <authorList>
            <person name="Cho Y.-J."/>
            <person name="Cho A."/>
            <person name="Kim O.-S."/>
            <person name="Lee J.-I."/>
        </authorList>
    </citation>
    <scope>NUCLEOTIDE SEQUENCE [LARGE SCALE GENOMIC DNA]</scope>
    <source>
        <strain evidence="2 3">K300</strain>
    </source>
</reference>
<protein>
    <recommendedName>
        <fullName evidence="1">SGNH hydrolase-type esterase domain-containing protein</fullName>
    </recommendedName>
</protein>
<organism evidence="2 3">
    <name type="scientific">Subtercola boreus</name>
    <dbReference type="NCBI Taxonomy" id="120213"/>
    <lineage>
        <taxon>Bacteria</taxon>
        <taxon>Bacillati</taxon>
        <taxon>Actinomycetota</taxon>
        <taxon>Actinomycetes</taxon>
        <taxon>Micrococcales</taxon>
        <taxon>Microbacteriaceae</taxon>
        <taxon>Subtercola</taxon>
    </lineage>
</organism>
<dbReference type="Pfam" id="PF13472">
    <property type="entry name" value="Lipase_GDSL_2"/>
    <property type="match status" value="1"/>
</dbReference>
<dbReference type="PANTHER" id="PTHR30383">
    <property type="entry name" value="THIOESTERASE 1/PROTEASE 1/LYSOPHOSPHOLIPASE L1"/>
    <property type="match status" value="1"/>
</dbReference>
<feature type="domain" description="SGNH hydrolase-type esterase" evidence="1">
    <location>
        <begin position="220"/>
        <end position="357"/>
    </location>
</feature>